<evidence type="ECO:0000256" key="2">
    <source>
        <dbReference type="ARBA" id="ARBA00022617"/>
    </source>
</evidence>
<keyword evidence="1" id="KW-0813">Transport</keyword>
<dbReference type="InterPro" id="IPR009056">
    <property type="entry name" value="Cyt_c-like_dom"/>
</dbReference>
<keyword evidence="4" id="KW-0249">Electron transport</keyword>
<feature type="domain" description="Cytochrome c" evidence="8">
    <location>
        <begin position="28"/>
        <end position="146"/>
    </location>
</feature>
<dbReference type="OrthoDB" id="9805828at2"/>
<feature type="signal peptide" evidence="7">
    <location>
        <begin position="1"/>
        <end position="19"/>
    </location>
</feature>
<dbReference type="PROSITE" id="PS51007">
    <property type="entry name" value="CYTC"/>
    <property type="match status" value="1"/>
</dbReference>
<dbReference type="SUPFAM" id="SSF46626">
    <property type="entry name" value="Cytochrome c"/>
    <property type="match status" value="1"/>
</dbReference>
<dbReference type="RefSeq" id="WP_085878023.1">
    <property type="nucleotide sequence ID" value="NZ_FWFZ01000004.1"/>
</dbReference>
<keyword evidence="2 6" id="KW-0349">Heme</keyword>
<keyword evidence="10" id="KW-1185">Reference proteome</keyword>
<gene>
    <name evidence="9" type="ORF">ROA7023_01121</name>
</gene>
<dbReference type="GO" id="GO:0046872">
    <property type="term" value="F:metal ion binding"/>
    <property type="evidence" value="ECO:0007669"/>
    <property type="project" value="UniProtKB-KW"/>
</dbReference>
<dbReference type="GO" id="GO:0020037">
    <property type="term" value="F:heme binding"/>
    <property type="evidence" value="ECO:0007669"/>
    <property type="project" value="InterPro"/>
</dbReference>
<evidence type="ECO:0000256" key="7">
    <source>
        <dbReference type="SAM" id="SignalP"/>
    </source>
</evidence>
<keyword evidence="7" id="KW-0732">Signal</keyword>
<dbReference type="GO" id="GO:0009055">
    <property type="term" value="F:electron transfer activity"/>
    <property type="evidence" value="ECO:0007669"/>
    <property type="project" value="InterPro"/>
</dbReference>
<dbReference type="EMBL" id="FWFZ01000004">
    <property type="protein sequence ID" value="SLN32325.1"/>
    <property type="molecule type" value="Genomic_DNA"/>
</dbReference>
<evidence type="ECO:0000256" key="3">
    <source>
        <dbReference type="ARBA" id="ARBA00022723"/>
    </source>
</evidence>
<reference evidence="9 10" key="1">
    <citation type="submission" date="2017-03" db="EMBL/GenBank/DDBJ databases">
        <authorList>
            <person name="Afonso C.L."/>
            <person name="Miller P.J."/>
            <person name="Scott M.A."/>
            <person name="Spackman E."/>
            <person name="Goraichik I."/>
            <person name="Dimitrov K.M."/>
            <person name="Suarez D.L."/>
            <person name="Swayne D.E."/>
        </authorList>
    </citation>
    <scope>NUCLEOTIDE SEQUENCE [LARGE SCALE GENOMIC DNA]</scope>
    <source>
        <strain evidence="9 10">CECT 7023</strain>
    </source>
</reference>
<keyword evidence="5 6" id="KW-0408">Iron</keyword>
<evidence type="ECO:0000259" key="8">
    <source>
        <dbReference type="PROSITE" id="PS51007"/>
    </source>
</evidence>
<dbReference type="InterPro" id="IPR036909">
    <property type="entry name" value="Cyt_c-like_dom_sf"/>
</dbReference>
<proteinExistence type="predicted"/>
<dbReference type="Proteomes" id="UP000193900">
    <property type="component" value="Unassembled WGS sequence"/>
</dbReference>
<accession>A0A1Y5S890</accession>
<evidence type="ECO:0000313" key="10">
    <source>
        <dbReference type="Proteomes" id="UP000193900"/>
    </source>
</evidence>
<evidence type="ECO:0000256" key="5">
    <source>
        <dbReference type="ARBA" id="ARBA00023004"/>
    </source>
</evidence>
<evidence type="ECO:0000256" key="6">
    <source>
        <dbReference type="PROSITE-ProRule" id="PRU00433"/>
    </source>
</evidence>
<dbReference type="AlphaFoldDB" id="A0A1Y5S890"/>
<protein>
    <submittedName>
        <fullName evidence="9">Cytochrome c2</fullName>
    </submittedName>
</protein>
<dbReference type="PANTHER" id="PTHR11961">
    <property type="entry name" value="CYTOCHROME C"/>
    <property type="match status" value="1"/>
</dbReference>
<organism evidence="9 10">
    <name type="scientific">Roseisalinus antarcticus</name>
    <dbReference type="NCBI Taxonomy" id="254357"/>
    <lineage>
        <taxon>Bacteria</taxon>
        <taxon>Pseudomonadati</taxon>
        <taxon>Pseudomonadota</taxon>
        <taxon>Alphaproteobacteria</taxon>
        <taxon>Rhodobacterales</taxon>
        <taxon>Roseobacteraceae</taxon>
        <taxon>Roseisalinus</taxon>
    </lineage>
</organism>
<keyword evidence="3 6" id="KW-0479">Metal-binding</keyword>
<feature type="chain" id="PRO_5012011912" evidence="7">
    <location>
        <begin position="20"/>
        <end position="157"/>
    </location>
</feature>
<sequence>MKHLTLAAVLGLLAAPVFAESHSMAPTGDAAAGEEVFARNCVACHVVENADGEVLAGRNAQTGPNLYGVVGRDIASIEGFRYSDSLAELGEMGNSWNEEMFTGYVQDPTGWLREVLDDRRARGKMAFQLRSEEDAHNVWAYLHSLAPPEMDAEATDS</sequence>
<dbReference type="InterPro" id="IPR002327">
    <property type="entry name" value="Cyt_c_1A/1B"/>
</dbReference>
<evidence type="ECO:0000313" key="9">
    <source>
        <dbReference type="EMBL" id="SLN32325.1"/>
    </source>
</evidence>
<dbReference type="Gene3D" id="1.10.760.10">
    <property type="entry name" value="Cytochrome c-like domain"/>
    <property type="match status" value="1"/>
</dbReference>
<evidence type="ECO:0000256" key="1">
    <source>
        <dbReference type="ARBA" id="ARBA00022448"/>
    </source>
</evidence>
<evidence type="ECO:0000256" key="4">
    <source>
        <dbReference type="ARBA" id="ARBA00022982"/>
    </source>
</evidence>
<dbReference type="Pfam" id="PF00034">
    <property type="entry name" value="Cytochrom_C"/>
    <property type="match status" value="1"/>
</dbReference>
<name>A0A1Y5S890_9RHOB</name>